<evidence type="ECO:0000313" key="3">
    <source>
        <dbReference type="Proteomes" id="UP000552709"/>
    </source>
</evidence>
<keyword evidence="2" id="KW-0223">Dioxygenase</keyword>
<dbReference type="Proteomes" id="UP000552709">
    <property type="component" value="Unassembled WGS sequence"/>
</dbReference>
<dbReference type="PROSITE" id="PS51819">
    <property type="entry name" value="VOC"/>
    <property type="match status" value="1"/>
</dbReference>
<dbReference type="GO" id="GO:0051213">
    <property type="term" value="F:dioxygenase activity"/>
    <property type="evidence" value="ECO:0007669"/>
    <property type="project" value="UniProtKB-KW"/>
</dbReference>
<proteinExistence type="predicted"/>
<keyword evidence="2" id="KW-0456">Lyase</keyword>
<dbReference type="SUPFAM" id="SSF54593">
    <property type="entry name" value="Glyoxalase/Bleomycin resistance protein/Dihydroxybiphenyl dioxygenase"/>
    <property type="match status" value="1"/>
</dbReference>
<keyword evidence="3" id="KW-1185">Reference proteome</keyword>
<dbReference type="EMBL" id="JACHFL010000017">
    <property type="protein sequence ID" value="MBB5365316.1"/>
    <property type="molecule type" value="Genomic_DNA"/>
</dbReference>
<accession>A0A7W8JY09</accession>
<organism evidence="2 3">
    <name type="scientific">Deinococcus humi</name>
    <dbReference type="NCBI Taxonomy" id="662880"/>
    <lineage>
        <taxon>Bacteria</taxon>
        <taxon>Thermotogati</taxon>
        <taxon>Deinococcota</taxon>
        <taxon>Deinococci</taxon>
        <taxon>Deinococcales</taxon>
        <taxon>Deinococcaceae</taxon>
        <taxon>Deinococcus</taxon>
    </lineage>
</organism>
<evidence type="ECO:0000313" key="2">
    <source>
        <dbReference type="EMBL" id="MBB5365316.1"/>
    </source>
</evidence>
<comment type="caution">
    <text evidence="2">The sequence shown here is derived from an EMBL/GenBank/DDBJ whole genome shotgun (WGS) entry which is preliminary data.</text>
</comment>
<keyword evidence="2" id="KW-0560">Oxidoreductase</keyword>
<dbReference type="RefSeq" id="WP_184136715.1">
    <property type="nucleotide sequence ID" value="NZ_JACHFL010000017.1"/>
</dbReference>
<dbReference type="InterPro" id="IPR029068">
    <property type="entry name" value="Glyas_Bleomycin-R_OHBP_Dase"/>
</dbReference>
<feature type="domain" description="VOC" evidence="1">
    <location>
        <begin position="2"/>
        <end position="117"/>
    </location>
</feature>
<protein>
    <submittedName>
        <fullName evidence="2">Catechol 2,3-dioxygenase-like lactoylglutathione lyase family enzyme</fullName>
    </submittedName>
</protein>
<dbReference type="GO" id="GO:0016829">
    <property type="term" value="F:lyase activity"/>
    <property type="evidence" value="ECO:0007669"/>
    <property type="project" value="UniProtKB-KW"/>
</dbReference>
<name>A0A7W8JY09_9DEIO</name>
<evidence type="ECO:0000259" key="1">
    <source>
        <dbReference type="PROSITE" id="PS51819"/>
    </source>
</evidence>
<dbReference type="Gene3D" id="3.10.180.10">
    <property type="entry name" value="2,3-Dihydroxybiphenyl 1,2-Dioxygenase, domain 1"/>
    <property type="match status" value="1"/>
</dbReference>
<reference evidence="2 3" key="1">
    <citation type="submission" date="2020-08" db="EMBL/GenBank/DDBJ databases">
        <title>Genomic Encyclopedia of Type Strains, Phase IV (KMG-IV): sequencing the most valuable type-strain genomes for metagenomic binning, comparative biology and taxonomic classification.</title>
        <authorList>
            <person name="Goeker M."/>
        </authorList>
    </citation>
    <scope>NUCLEOTIDE SEQUENCE [LARGE SCALE GENOMIC DNA]</scope>
    <source>
        <strain evidence="2 3">DSM 27939</strain>
    </source>
</reference>
<dbReference type="AlphaFoldDB" id="A0A7W8JY09"/>
<gene>
    <name evidence="2" type="ORF">HNQ08_004437</name>
</gene>
<dbReference type="InterPro" id="IPR037523">
    <property type="entry name" value="VOC_core"/>
</dbReference>
<sequence>MHIDCLTLFTTNLEIQHAFYTGTLGLDAVGRTSQSVTFQAGRTLLTFCQHDGPETFSHFAMDIPRNQVDGAEAWLRGRVALLEDSAGISRFPLSESWNSESLYFEDAAGNIVEFIARHDLTNDSPAPFGPASVLHISELGVVVPDVTATVLELERRFGLSAFHEQSPTFSPLGGQDGLLIVVREGRGWFPVGQPARAAPFEMTFRKDGQLQRLRDIDLREQA</sequence>